<evidence type="ECO:0008006" key="2">
    <source>
        <dbReference type="Google" id="ProtNLM"/>
    </source>
</evidence>
<evidence type="ECO:0000313" key="1">
    <source>
        <dbReference type="EMBL" id="CAA9220639.1"/>
    </source>
</evidence>
<sequence>MPRFEPFPGVLYNAEGGFVDDVIAPPYDVISAEDRAALLARSDCNAVRLELPEAEGEGSRYEAAARLWRRWLDERILVQDDAAVFYIYRMGFHDEAGRPRQTTGILGALALEPPGNGILPHERTTPKDKADRLELLRATRCNLSPIWGLSTTEGLADLLDTSGPPDARATDEEGVHHRLWRVSQPGMVAAIREAVVATPIVVADGHHRYEVALTYQAEVGAGGGQDFILAFVVPLADEEVTVRPIHRLLSGSDPTEIRRVLAPHFDLFDTGPLDATIAARMDDAGALALVIPGACWLLRPTAATVAAASHDLDSSRLDVALADLPAVDVRFQHGWDLVGRAVEGGTATAGVLLRPATVAQIAAISHGGERMPPKTTFFYPKPRTGMVFRSLD</sequence>
<dbReference type="PANTHER" id="PTHR36454">
    <property type="entry name" value="LMO2823 PROTEIN"/>
    <property type="match status" value="1"/>
</dbReference>
<dbReference type="InterPro" id="IPR008323">
    <property type="entry name" value="UCP033563"/>
</dbReference>
<reference evidence="1" key="1">
    <citation type="submission" date="2020-02" db="EMBL/GenBank/DDBJ databases">
        <authorList>
            <person name="Meier V. D."/>
        </authorList>
    </citation>
    <scope>NUCLEOTIDE SEQUENCE</scope>
    <source>
        <strain evidence="1">AVDCRST_MAG50</strain>
    </source>
</reference>
<dbReference type="EMBL" id="CADCTF010000027">
    <property type="protein sequence ID" value="CAA9220639.1"/>
    <property type="molecule type" value="Genomic_DNA"/>
</dbReference>
<dbReference type="PANTHER" id="PTHR36454:SF1">
    <property type="entry name" value="DUF1015 DOMAIN-CONTAINING PROTEIN"/>
    <property type="match status" value="1"/>
</dbReference>
<dbReference type="Pfam" id="PF06245">
    <property type="entry name" value="DUF1015"/>
    <property type="match status" value="1"/>
</dbReference>
<protein>
    <recommendedName>
        <fullName evidence="2">HTH domain of SpoOJ/ParA/ParB/repB family, involved in chromosome partitioning</fullName>
    </recommendedName>
</protein>
<dbReference type="AlphaFoldDB" id="A0A6J4HE71"/>
<organism evidence="1">
    <name type="scientific">uncultured Acidimicrobiales bacterium</name>
    <dbReference type="NCBI Taxonomy" id="310071"/>
    <lineage>
        <taxon>Bacteria</taxon>
        <taxon>Bacillati</taxon>
        <taxon>Actinomycetota</taxon>
        <taxon>Acidimicrobiia</taxon>
        <taxon>Acidimicrobiales</taxon>
        <taxon>environmental samples</taxon>
    </lineage>
</organism>
<gene>
    <name evidence="1" type="ORF">AVDCRST_MAG50-465</name>
</gene>
<accession>A0A6J4HE71</accession>
<name>A0A6J4HE71_9ACTN</name>
<proteinExistence type="predicted"/>